<dbReference type="Pfam" id="PF10253">
    <property type="entry name" value="PRCC"/>
    <property type="match status" value="1"/>
</dbReference>
<dbReference type="EMBL" id="GBRH01240732">
    <property type="protein sequence ID" value="JAD57163.1"/>
    <property type="molecule type" value="Transcribed_RNA"/>
</dbReference>
<feature type="compositionally biased region" description="Low complexity" evidence="1">
    <location>
        <begin position="1"/>
        <end position="10"/>
    </location>
</feature>
<dbReference type="PANTHER" id="PTHR13621:SF2">
    <property type="entry name" value="PROLINE-RICH PROTEIN PRCC"/>
    <property type="match status" value="1"/>
</dbReference>
<name>A0A0A9B4W7_ARUDO</name>
<feature type="compositionally biased region" description="Low complexity" evidence="1">
    <location>
        <begin position="18"/>
        <end position="30"/>
    </location>
</feature>
<organism evidence="2">
    <name type="scientific">Arundo donax</name>
    <name type="common">Giant reed</name>
    <name type="synonym">Donax arundinaceus</name>
    <dbReference type="NCBI Taxonomy" id="35708"/>
    <lineage>
        <taxon>Eukaryota</taxon>
        <taxon>Viridiplantae</taxon>
        <taxon>Streptophyta</taxon>
        <taxon>Embryophyta</taxon>
        <taxon>Tracheophyta</taxon>
        <taxon>Spermatophyta</taxon>
        <taxon>Magnoliopsida</taxon>
        <taxon>Liliopsida</taxon>
        <taxon>Poales</taxon>
        <taxon>Poaceae</taxon>
        <taxon>PACMAD clade</taxon>
        <taxon>Arundinoideae</taxon>
        <taxon>Arundineae</taxon>
        <taxon>Arundo</taxon>
    </lineage>
</organism>
<protein>
    <recommendedName>
        <fullName evidence="3">Proline-rich protein PRCC</fullName>
    </recommendedName>
</protein>
<dbReference type="AlphaFoldDB" id="A0A0A9B4W7"/>
<feature type="compositionally biased region" description="Low complexity" evidence="1">
    <location>
        <begin position="218"/>
        <end position="233"/>
    </location>
</feature>
<evidence type="ECO:0000256" key="1">
    <source>
        <dbReference type="SAM" id="MobiDB-lite"/>
    </source>
</evidence>
<sequence>MDSLLASYASSDDEADEAPPAAAPAPASAATRGGEAGAKPTTSSSFGGSGIFSSLPQPKSAPLFSSLPSPKSGPAFSAIPPPKSSGNPKRVVQYRPQPFRRPTGDSSDEEEDDAKKRRASAAEARPAVSAGSGPVSSFLPPPKYSLGLGAGAGARRASIDTAAPDRSNLSGAVPSNSVDITGAPERPDADAADDDDSEDSGSEEDMPVPEQQEEGQEEQQGFDAGAGQQQQQGYDAGVGSTSGYEAYAWDPNYYAQYGANYGWDPSSNVNYATGAEYSAYGGEQGGGYVHSHPGEGGGHGHVAAVPYGADYTGGYGHEAAATTLPPVQEPVRPPVMGRIGGKRGRNDMPAEIVEVNQAELMKNRPKQDKSKLTGLAFGPSYQPAPSAKGKPSKLHKRKHQIGSLYFDMKSKEMELAERRSKGILTKAETQAKYGW</sequence>
<evidence type="ECO:0000313" key="2">
    <source>
        <dbReference type="EMBL" id="JAD57163.1"/>
    </source>
</evidence>
<dbReference type="GO" id="GO:0005634">
    <property type="term" value="C:nucleus"/>
    <property type="evidence" value="ECO:0007669"/>
    <property type="project" value="TreeGrafter"/>
</dbReference>
<dbReference type="InterPro" id="IPR018800">
    <property type="entry name" value="PRCC"/>
</dbReference>
<feature type="region of interest" description="Disordered" evidence="1">
    <location>
        <begin position="1"/>
        <end position="242"/>
    </location>
</feature>
<feature type="compositionally biased region" description="Low complexity" evidence="1">
    <location>
        <begin position="43"/>
        <end position="54"/>
    </location>
</feature>
<accession>A0A0A9B4W7</accession>
<reference evidence="2" key="2">
    <citation type="journal article" date="2015" name="Data Brief">
        <title>Shoot transcriptome of the giant reed, Arundo donax.</title>
        <authorList>
            <person name="Barrero R.A."/>
            <person name="Guerrero F.D."/>
            <person name="Moolhuijzen P."/>
            <person name="Goolsby J.A."/>
            <person name="Tidwell J."/>
            <person name="Bellgard S.E."/>
            <person name="Bellgard M.I."/>
        </authorList>
    </citation>
    <scope>NUCLEOTIDE SEQUENCE</scope>
    <source>
        <tissue evidence="2">Shoot tissue taken approximately 20 cm above the soil surface</tissue>
    </source>
</reference>
<feature type="region of interest" description="Disordered" evidence="1">
    <location>
        <begin position="363"/>
        <end position="398"/>
    </location>
</feature>
<feature type="compositionally biased region" description="Acidic residues" evidence="1">
    <location>
        <begin position="190"/>
        <end position="217"/>
    </location>
</feature>
<feature type="compositionally biased region" description="Low complexity" evidence="1">
    <location>
        <begin position="121"/>
        <end position="130"/>
    </location>
</feature>
<dbReference type="PANTHER" id="PTHR13621">
    <property type="entry name" value="PROLINE-RICH PROTEIN PRCC"/>
    <property type="match status" value="1"/>
</dbReference>
<reference evidence="2" key="1">
    <citation type="submission" date="2014-09" db="EMBL/GenBank/DDBJ databases">
        <authorList>
            <person name="Magalhaes I.L.F."/>
            <person name="Oliveira U."/>
            <person name="Santos F.R."/>
            <person name="Vidigal T.H.D.A."/>
            <person name="Brescovit A.D."/>
            <person name="Santos A.J."/>
        </authorList>
    </citation>
    <scope>NUCLEOTIDE SEQUENCE</scope>
    <source>
        <tissue evidence="2">Shoot tissue taken approximately 20 cm above the soil surface</tissue>
    </source>
</reference>
<feature type="compositionally biased region" description="Polar residues" evidence="1">
    <location>
        <begin position="167"/>
        <end position="179"/>
    </location>
</feature>
<evidence type="ECO:0008006" key="3">
    <source>
        <dbReference type="Google" id="ProtNLM"/>
    </source>
</evidence>
<proteinExistence type="predicted"/>